<dbReference type="InterPro" id="IPR020590">
    <property type="entry name" value="Guanylate_kinase_CS"/>
</dbReference>
<evidence type="ECO:0000256" key="6">
    <source>
        <dbReference type="ARBA" id="ARBA00022741"/>
    </source>
</evidence>
<evidence type="ECO:0000256" key="9">
    <source>
        <dbReference type="ARBA" id="ARBA00030128"/>
    </source>
</evidence>
<dbReference type="PROSITE" id="PS50052">
    <property type="entry name" value="GUANYLATE_KINASE_2"/>
    <property type="match status" value="1"/>
</dbReference>
<keyword evidence="14" id="KW-1185">Reference proteome</keyword>
<proteinExistence type="inferred from homology"/>
<dbReference type="SUPFAM" id="SSF52540">
    <property type="entry name" value="P-loop containing nucleoside triphosphate hydrolases"/>
    <property type="match status" value="1"/>
</dbReference>
<comment type="subcellular location">
    <subcellularLocation>
        <location evidence="11">Cytoplasm</location>
    </subcellularLocation>
</comment>
<keyword evidence="7 11" id="KW-0418">Kinase</keyword>
<evidence type="ECO:0000256" key="11">
    <source>
        <dbReference type="HAMAP-Rule" id="MF_00328"/>
    </source>
</evidence>
<organism evidence="13 14">
    <name type="scientific">Harryflintia acetispora</name>
    <dbReference type="NCBI Taxonomy" id="1849041"/>
    <lineage>
        <taxon>Bacteria</taxon>
        <taxon>Bacillati</taxon>
        <taxon>Bacillota</taxon>
        <taxon>Clostridia</taxon>
        <taxon>Eubacteriales</taxon>
        <taxon>Oscillospiraceae</taxon>
        <taxon>Harryflintia</taxon>
    </lineage>
</organism>
<sequence>MNKRGRLIVLSGPSGVGKGTVLARYREEHPGVRLSISATTRAPRPGEADGEHYFFLSREQFEERIARGGMLEWAQYNNNYYGTPRDYVERALEAGEDVVLEIEVQGAMKVREQLPEALLVFVMPPSFGELRRRLCGRGTEDPETIRGRLCAAARELAHAHEYDYIVINDTVESAASTLSRVLDGARDLVKYNLNFISEVLQDAQTSDVAD</sequence>
<accession>A0A9X8Y7W2</accession>
<reference evidence="13 14" key="1">
    <citation type="submission" date="2019-03" db="EMBL/GenBank/DDBJ databases">
        <title>Genomic Encyclopedia of Type Strains, Phase IV (KMG-IV): sequencing the most valuable type-strain genomes for metagenomic binning, comparative biology and taxonomic classification.</title>
        <authorList>
            <person name="Goeker M."/>
        </authorList>
    </citation>
    <scope>NUCLEOTIDE SEQUENCE [LARGE SCALE GENOMIC DNA]</scope>
    <source>
        <strain evidence="13 14">DSM 100433</strain>
    </source>
</reference>
<dbReference type="Gene3D" id="3.40.50.300">
    <property type="entry name" value="P-loop containing nucleotide triphosphate hydrolases"/>
    <property type="match status" value="1"/>
</dbReference>
<dbReference type="CDD" id="cd00071">
    <property type="entry name" value="GMPK"/>
    <property type="match status" value="1"/>
</dbReference>
<dbReference type="InterPro" id="IPR027417">
    <property type="entry name" value="P-loop_NTPase"/>
</dbReference>
<dbReference type="InterPro" id="IPR008144">
    <property type="entry name" value="Guanylate_kin-like_dom"/>
</dbReference>
<evidence type="ECO:0000256" key="3">
    <source>
        <dbReference type="ARBA" id="ARBA00012961"/>
    </source>
</evidence>
<dbReference type="InterPro" id="IPR008145">
    <property type="entry name" value="GK/Ca_channel_bsu"/>
</dbReference>
<dbReference type="EMBL" id="SLUK01000007">
    <property type="protein sequence ID" value="TCL42977.1"/>
    <property type="molecule type" value="Genomic_DNA"/>
</dbReference>
<dbReference type="HAMAP" id="MF_00328">
    <property type="entry name" value="Guanylate_kinase"/>
    <property type="match status" value="1"/>
</dbReference>
<dbReference type="InterPro" id="IPR017665">
    <property type="entry name" value="Guanylate_kinase"/>
</dbReference>
<evidence type="ECO:0000256" key="8">
    <source>
        <dbReference type="ARBA" id="ARBA00022840"/>
    </source>
</evidence>
<protein>
    <recommendedName>
        <fullName evidence="4 11">Guanylate kinase</fullName>
        <ecNumber evidence="3 11">2.7.4.8</ecNumber>
    </recommendedName>
    <alternativeName>
        <fullName evidence="9 11">GMP kinase</fullName>
    </alternativeName>
</protein>
<comment type="caution">
    <text evidence="13">The sequence shown here is derived from an EMBL/GenBank/DDBJ whole genome shotgun (WGS) entry which is preliminary data.</text>
</comment>
<evidence type="ECO:0000313" key="13">
    <source>
        <dbReference type="EMBL" id="TCL42977.1"/>
    </source>
</evidence>
<evidence type="ECO:0000256" key="5">
    <source>
        <dbReference type="ARBA" id="ARBA00022679"/>
    </source>
</evidence>
<evidence type="ECO:0000256" key="4">
    <source>
        <dbReference type="ARBA" id="ARBA00016296"/>
    </source>
</evidence>
<keyword evidence="5 11" id="KW-0808">Transferase</keyword>
<comment type="catalytic activity">
    <reaction evidence="10 11">
        <text>GMP + ATP = GDP + ADP</text>
        <dbReference type="Rhea" id="RHEA:20780"/>
        <dbReference type="ChEBI" id="CHEBI:30616"/>
        <dbReference type="ChEBI" id="CHEBI:58115"/>
        <dbReference type="ChEBI" id="CHEBI:58189"/>
        <dbReference type="ChEBI" id="CHEBI:456216"/>
        <dbReference type="EC" id="2.7.4.8"/>
    </reaction>
</comment>
<gene>
    <name evidence="11" type="primary">gmk</name>
    <name evidence="13" type="ORF">EDD78_10778</name>
</gene>
<feature type="domain" description="Guanylate kinase-like" evidence="12">
    <location>
        <begin position="5"/>
        <end position="183"/>
    </location>
</feature>
<dbReference type="GO" id="GO:0005524">
    <property type="term" value="F:ATP binding"/>
    <property type="evidence" value="ECO:0007669"/>
    <property type="project" value="UniProtKB-UniRule"/>
</dbReference>
<dbReference type="PROSITE" id="PS00856">
    <property type="entry name" value="GUANYLATE_KINASE_1"/>
    <property type="match status" value="1"/>
</dbReference>
<feature type="binding site" evidence="11">
    <location>
        <begin position="12"/>
        <end position="19"/>
    </location>
    <ligand>
        <name>ATP</name>
        <dbReference type="ChEBI" id="CHEBI:30616"/>
    </ligand>
</feature>
<comment type="function">
    <text evidence="1 11">Essential for recycling GMP and indirectly, cGMP.</text>
</comment>
<evidence type="ECO:0000256" key="10">
    <source>
        <dbReference type="ARBA" id="ARBA00048594"/>
    </source>
</evidence>
<keyword evidence="6 11" id="KW-0547">Nucleotide-binding</keyword>
<comment type="similarity">
    <text evidence="2 11">Belongs to the guanylate kinase family.</text>
</comment>
<dbReference type="PANTHER" id="PTHR23117">
    <property type="entry name" value="GUANYLATE KINASE-RELATED"/>
    <property type="match status" value="1"/>
</dbReference>
<keyword evidence="8 11" id="KW-0067">ATP-binding</keyword>
<name>A0A9X8Y7W2_9FIRM</name>
<evidence type="ECO:0000256" key="2">
    <source>
        <dbReference type="ARBA" id="ARBA00005790"/>
    </source>
</evidence>
<dbReference type="Pfam" id="PF00625">
    <property type="entry name" value="Guanylate_kin"/>
    <property type="match status" value="1"/>
</dbReference>
<dbReference type="EC" id="2.7.4.8" evidence="3 11"/>
<evidence type="ECO:0000256" key="7">
    <source>
        <dbReference type="ARBA" id="ARBA00022777"/>
    </source>
</evidence>
<dbReference type="Proteomes" id="UP000294682">
    <property type="component" value="Unassembled WGS sequence"/>
</dbReference>
<dbReference type="AlphaFoldDB" id="A0A9X8Y7W2"/>
<evidence type="ECO:0000256" key="1">
    <source>
        <dbReference type="ARBA" id="ARBA00003531"/>
    </source>
</evidence>
<dbReference type="GO" id="GO:0005829">
    <property type="term" value="C:cytosol"/>
    <property type="evidence" value="ECO:0007669"/>
    <property type="project" value="TreeGrafter"/>
</dbReference>
<evidence type="ECO:0000313" key="14">
    <source>
        <dbReference type="Proteomes" id="UP000294682"/>
    </source>
</evidence>
<dbReference type="GO" id="GO:0004385">
    <property type="term" value="F:GMP kinase activity"/>
    <property type="evidence" value="ECO:0007669"/>
    <property type="project" value="UniProtKB-UniRule"/>
</dbReference>
<evidence type="ECO:0000259" key="12">
    <source>
        <dbReference type="PROSITE" id="PS50052"/>
    </source>
</evidence>
<dbReference type="NCBIfam" id="TIGR03263">
    <property type="entry name" value="guanyl_kin"/>
    <property type="match status" value="1"/>
</dbReference>
<dbReference type="Gene3D" id="3.30.63.10">
    <property type="entry name" value="Guanylate Kinase phosphate binding domain"/>
    <property type="match status" value="1"/>
</dbReference>
<keyword evidence="11" id="KW-0963">Cytoplasm</keyword>
<dbReference type="RefSeq" id="WP_079700031.1">
    <property type="nucleotide sequence ID" value="NZ_JADNAH010000002.1"/>
</dbReference>
<dbReference type="OrthoDB" id="9808150at2"/>
<dbReference type="FunFam" id="3.30.63.10:FF:000002">
    <property type="entry name" value="Guanylate kinase 1"/>
    <property type="match status" value="1"/>
</dbReference>
<dbReference type="SMART" id="SM00072">
    <property type="entry name" value="GuKc"/>
    <property type="match status" value="1"/>
</dbReference>
<dbReference type="PANTHER" id="PTHR23117:SF13">
    <property type="entry name" value="GUANYLATE KINASE"/>
    <property type="match status" value="1"/>
</dbReference>